<dbReference type="PIRSF" id="PIRSF000110">
    <property type="entry name" value="G6PD"/>
    <property type="match status" value="1"/>
</dbReference>
<dbReference type="GO" id="GO:0006006">
    <property type="term" value="P:glucose metabolic process"/>
    <property type="evidence" value="ECO:0007669"/>
    <property type="project" value="UniProtKB-KW"/>
</dbReference>
<evidence type="ECO:0000256" key="6">
    <source>
        <dbReference type="ARBA" id="ARBA00023277"/>
    </source>
</evidence>
<feature type="binding site" evidence="7">
    <location>
        <position position="195"/>
    </location>
    <ligand>
        <name>NADP(+)</name>
        <dbReference type="ChEBI" id="CHEBI:58349"/>
    </ligand>
</feature>
<dbReference type="SUPFAM" id="SSF51735">
    <property type="entry name" value="NAD(P)-binding Rossmann-fold domains"/>
    <property type="match status" value="1"/>
</dbReference>
<dbReference type="NCBIfam" id="TIGR00871">
    <property type="entry name" value="zwf"/>
    <property type="match status" value="1"/>
</dbReference>
<dbReference type="InterPro" id="IPR022674">
    <property type="entry name" value="G6P_DH_NAD-bd"/>
</dbReference>
<evidence type="ECO:0000313" key="11">
    <source>
        <dbReference type="Proteomes" id="UP000664277"/>
    </source>
</evidence>
<feature type="active site" description="Proton acceptor" evidence="7">
    <location>
        <position position="287"/>
    </location>
</feature>
<dbReference type="EMBL" id="JAFLCK010000004">
    <property type="protein sequence ID" value="MBN8659644.1"/>
    <property type="molecule type" value="Genomic_DNA"/>
</dbReference>
<feature type="binding site" evidence="7">
    <location>
        <position position="84"/>
    </location>
    <ligand>
        <name>NADP(+)</name>
        <dbReference type="ChEBI" id="CHEBI:58349"/>
    </ligand>
</feature>
<dbReference type="SUPFAM" id="SSF55347">
    <property type="entry name" value="Glyceraldehyde-3-phosphate dehydrogenase-like, C-terminal domain"/>
    <property type="match status" value="1"/>
</dbReference>
<dbReference type="Proteomes" id="UP000664277">
    <property type="component" value="Unassembled WGS sequence"/>
</dbReference>
<accession>A0A8J7P772</accession>
<evidence type="ECO:0000256" key="7">
    <source>
        <dbReference type="HAMAP-Rule" id="MF_00966"/>
    </source>
</evidence>
<dbReference type="AlphaFoldDB" id="A0A8J7P772"/>
<evidence type="ECO:0000259" key="9">
    <source>
        <dbReference type="Pfam" id="PF02781"/>
    </source>
</evidence>
<comment type="pathway">
    <text evidence="1 7">Carbohydrate degradation; pentose phosphate pathway; D-ribulose 5-phosphate from D-glucose 6-phosphate (oxidative stage): step 1/3.</text>
</comment>
<dbReference type="Gene3D" id="3.40.50.720">
    <property type="entry name" value="NAD(P)-binding Rossmann-like Domain"/>
    <property type="match status" value="1"/>
</dbReference>
<reference evidence="10" key="1">
    <citation type="submission" date="2021-02" db="EMBL/GenBank/DDBJ databases">
        <title>Genome-Resolved Metagenomics of a Microbial Community Performing Photosynthetic Biological Nutrient Removal.</title>
        <authorList>
            <person name="Mcdaniel E.A."/>
        </authorList>
    </citation>
    <scope>NUCLEOTIDE SEQUENCE</scope>
    <source>
        <strain evidence="10">UWPOB_OBS1</strain>
    </source>
</reference>
<keyword evidence="6 7" id="KW-0119">Carbohydrate metabolism</keyword>
<feature type="domain" description="Glucose-6-phosphate dehydrogenase NAD-binding" evidence="8">
    <location>
        <begin position="47"/>
        <end position="234"/>
    </location>
</feature>
<dbReference type="PRINTS" id="PR00079">
    <property type="entry name" value="G6PDHDRGNASE"/>
</dbReference>
<feature type="binding site" evidence="7">
    <location>
        <position position="263"/>
    </location>
    <ligand>
        <name>substrate</name>
    </ligand>
</feature>
<evidence type="ECO:0000313" key="10">
    <source>
        <dbReference type="EMBL" id="MBN8659644.1"/>
    </source>
</evidence>
<evidence type="ECO:0000256" key="4">
    <source>
        <dbReference type="ARBA" id="ARBA00022857"/>
    </source>
</evidence>
<dbReference type="PANTHER" id="PTHR23429:SF0">
    <property type="entry name" value="GLUCOSE-6-PHOSPHATE 1-DEHYDROGENASE"/>
    <property type="match status" value="1"/>
</dbReference>
<evidence type="ECO:0000259" key="8">
    <source>
        <dbReference type="Pfam" id="PF00479"/>
    </source>
</evidence>
<keyword evidence="3 7" id="KW-0313">Glucose metabolism</keyword>
<feature type="binding site" evidence="7">
    <location>
        <position position="387"/>
    </location>
    <ligand>
        <name>substrate</name>
    </ligand>
</feature>
<feature type="binding site" evidence="7">
    <location>
        <position position="225"/>
    </location>
    <ligand>
        <name>substrate</name>
    </ligand>
</feature>
<comment type="catalytic activity">
    <reaction evidence="7">
        <text>D-glucose 6-phosphate + NADP(+) = 6-phospho-D-glucono-1,5-lactone + NADPH + H(+)</text>
        <dbReference type="Rhea" id="RHEA:15841"/>
        <dbReference type="ChEBI" id="CHEBI:15378"/>
        <dbReference type="ChEBI" id="CHEBI:57783"/>
        <dbReference type="ChEBI" id="CHEBI:57955"/>
        <dbReference type="ChEBI" id="CHEBI:58349"/>
        <dbReference type="ChEBI" id="CHEBI:61548"/>
        <dbReference type="EC" id="1.1.1.49"/>
    </reaction>
</comment>
<dbReference type="InterPro" id="IPR019796">
    <property type="entry name" value="G6P_DH_AS"/>
</dbReference>
<dbReference type="GO" id="GO:0004345">
    <property type="term" value="F:glucose-6-phosphate dehydrogenase activity"/>
    <property type="evidence" value="ECO:0007669"/>
    <property type="project" value="UniProtKB-UniRule"/>
</dbReference>
<dbReference type="Pfam" id="PF00479">
    <property type="entry name" value="G6PD_N"/>
    <property type="match status" value="1"/>
</dbReference>
<keyword evidence="5 7" id="KW-0560">Oxidoreductase</keyword>
<dbReference type="PROSITE" id="PS00069">
    <property type="entry name" value="G6P_DEHYDROGENASE"/>
    <property type="match status" value="1"/>
</dbReference>
<evidence type="ECO:0000256" key="3">
    <source>
        <dbReference type="ARBA" id="ARBA00022526"/>
    </source>
</evidence>
<dbReference type="UniPathway" id="UPA00115">
    <property type="reaction ID" value="UER00408"/>
</dbReference>
<name>A0A8J7P772_9BACT</name>
<comment type="function">
    <text evidence="7">Catalyzes the oxidation of glucose 6-phosphate to 6-phosphogluconolactone.</text>
</comment>
<dbReference type="PANTHER" id="PTHR23429">
    <property type="entry name" value="GLUCOSE-6-PHOSPHATE 1-DEHYDROGENASE G6PD"/>
    <property type="match status" value="1"/>
</dbReference>
<dbReference type="InterPro" id="IPR022675">
    <property type="entry name" value="G6P_DH_C"/>
</dbReference>
<dbReference type="InterPro" id="IPR001282">
    <property type="entry name" value="G6P_DH"/>
</dbReference>
<evidence type="ECO:0000256" key="5">
    <source>
        <dbReference type="ARBA" id="ARBA00023002"/>
    </source>
</evidence>
<dbReference type="GO" id="GO:0050661">
    <property type="term" value="F:NADP binding"/>
    <property type="evidence" value="ECO:0007669"/>
    <property type="project" value="UniProtKB-UniRule"/>
</dbReference>
<dbReference type="EC" id="1.1.1.49" evidence="7"/>
<comment type="caution">
    <text evidence="7">Lacks conserved residue(s) required for the propagation of feature annotation.</text>
</comment>
<protein>
    <recommendedName>
        <fullName evidence="7">Glucose-6-phosphate 1-dehydrogenase</fullName>
        <shortName evidence="7">G6PD</shortName>
        <ecNumber evidence="7">1.1.1.49</ecNumber>
    </recommendedName>
</protein>
<evidence type="ECO:0000256" key="2">
    <source>
        <dbReference type="ARBA" id="ARBA00009975"/>
    </source>
</evidence>
<dbReference type="GO" id="GO:0005829">
    <property type="term" value="C:cytosol"/>
    <property type="evidence" value="ECO:0007669"/>
    <property type="project" value="TreeGrafter"/>
</dbReference>
<feature type="binding site" evidence="7">
    <location>
        <position position="282"/>
    </location>
    <ligand>
        <name>substrate</name>
    </ligand>
</feature>
<dbReference type="Gene3D" id="3.30.360.10">
    <property type="entry name" value="Dihydrodipicolinate Reductase, domain 2"/>
    <property type="match status" value="1"/>
</dbReference>
<proteinExistence type="inferred from homology"/>
<feature type="domain" description="Glucose-6-phosphate dehydrogenase C-terminal" evidence="9">
    <location>
        <begin position="236"/>
        <end position="538"/>
    </location>
</feature>
<organism evidence="10 11">
    <name type="scientific">Candidatus Obscuribacter phosphatis</name>
    <dbReference type="NCBI Taxonomy" id="1906157"/>
    <lineage>
        <taxon>Bacteria</taxon>
        <taxon>Bacillati</taxon>
        <taxon>Candidatus Melainabacteria</taxon>
        <taxon>Candidatus Obscuribacterales</taxon>
        <taxon>Candidatus Obscuribacteraceae</taxon>
        <taxon>Candidatus Obscuribacter</taxon>
    </lineage>
</organism>
<dbReference type="Pfam" id="PF02781">
    <property type="entry name" value="G6PD_C"/>
    <property type="match status" value="1"/>
</dbReference>
<dbReference type="GO" id="GO:0009051">
    <property type="term" value="P:pentose-phosphate shunt, oxidative branch"/>
    <property type="evidence" value="ECO:0007669"/>
    <property type="project" value="TreeGrafter"/>
</dbReference>
<evidence type="ECO:0000256" key="1">
    <source>
        <dbReference type="ARBA" id="ARBA00004937"/>
    </source>
</evidence>
<sequence length="540" mass="60510">MIGAKITPYITMTEEMASPMATISAALDNPLLAGLEPEKQVEPLSFVIFGANGDLTKRKLIPAVYALFLQGLLPASFVLLGTSRTVFSHDEFRAAMKESLIKFAPDLSFTEESWGRFAQSIYYQPADSSKDEGFQEIKKTLSELDEKHGTGGRHVFYLSTSPSLYLPIIKGLSASGLVVKTKANETTYPRVVIEKPFGHDLVSSRYLDEQIHEVMREHQIYRIDHYLGKETVQNIMVFRFANAIFEPLWNRNHVDHIQVTNAETLGVEGRGAYYDDAGALRDMMQNHLMQLMALVLMEPPISMDAESTRDEKNKVLKSLRPLTKESLASEVVRGQYANGFILGSQVPAYRDEPSVSKTSNTATFAALKLSVDNWRWSGVPIYVRTGKRLAKSITEVAVVFKEPPHRLFDSKDQVSGEMRHIPGNVLVMQIQPDEGISLKFATKQPGPHTTVRWLNMDFKYGTAFGTRTPTAYERLILDCLHGDPSLFARSDFVDASWSYIQPIIDAWQDAPEIPKYAAGSWGPVESDQLLAATGHSWRRL</sequence>
<dbReference type="InterPro" id="IPR036291">
    <property type="entry name" value="NAD(P)-bd_dom_sf"/>
</dbReference>
<gene>
    <name evidence="7 10" type="primary">zwf</name>
    <name evidence="10" type="ORF">J0M35_04730</name>
</gene>
<comment type="similarity">
    <text evidence="2 7">Belongs to the glucose-6-phosphate dehydrogenase family.</text>
</comment>
<feature type="binding site" evidence="7">
    <location>
        <position position="229"/>
    </location>
    <ligand>
        <name>substrate</name>
    </ligand>
</feature>
<dbReference type="HAMAP" id="MF_00966">
    <property type="entry name" value="G6PD"/>
    <property type="match status" value="1"/>
</dbReference>
<comment type="caution">
    <text evidence="10">The sequence shown here is derived from an EMBL/GenBank/DDBJ whole genome shotgun (WGS) entry which is preliminary data.</text>
</comment>
<keyword evidence="4 7" id="KW-0521">NADP</keyword>